<dbReference type="InterPro" id="IPR016169">
    <property type="entry name" value="FAD-bd_PCMH_sub2"/>
</dbReference>
<keyword evidence="5 8" id="KW-0560">Oxidoreductase</keyword>
<evidence type="ECO:0000313" key="8">
    <source>
        <dbReference type="EMBL" id="KAJ2852256.1"/>
    </source>
</evidence>
<dbReference type="InterPro" id="IPR016166">
    <property type="entry name" value="FAD-bd_PCMH"/>
</dbReference>
<evidence type="ECO:0000256" key="3">
    <source>
        <dbReference type="ARBA" id="ARBA00022630"/>
    </source>
</evidence>
<evidence type="ECO:0000259" key="7">
    <source>
        <dbReference type="PROSITE" id="PS51387"/>
    </source>
</evidence>
<dbReference type="PANTHER" id="PTHR43716">
    <property type="entry name" value="D-2-HYDROXYGLUTARATE DEHYDROGENASE, MITOCHONDRIAL"/>
    <property type="match status" value="1"/>
</dbReference>
<reference evidence="8" key="1">
    <citation type="submission" date="2022-07" db="EMBL/GenBank/DDBJ databases">
        <title>Phylogenomic reconstructions and comparative analyses of Kickxellomycotina fungi.</title>
        <authorList>
            <person name="Reynolds N.K."/>
            <person name="Stajich J.E."/>
            <person name="Barry K."/>
            <person name="Grigoriev I.V."/>
            <person name="Crous P."/>
            <person name="Smith M.E."/>
        </authorList>
    </citation>
    <scope>NUCLEOTIDE SEQUENCE</scope>
    <source>
        <strain evidence="8">NRRL 1566</strain>
    </source>
</reference>
<dbReference type="FunFam" id="1.10.45.10:FF:000001">
    <property type="entry name" value="D-lactate dehydrogenase mitochondrial"/>
    <property type="match status" value="1"/>
</dbReference>
<dbReference type="AlphaFoldDB" id="A0A9W8IB80"/>
<dbReference type="GO" id="GO:0005739">
    <property type="term" value="C:mitochondrion"/>
    <property type="evidence" value="ECO:0007669"/>
    <property type="project" value="TreeGrafter"/>
</dbReference>
<dbReference type="PROSITE" id="PS51387">
    <property type="entry name" value="FAD_PCMH"/>
    <property type="match status" value="1"/>
</dbReference>
<dbReference type="SUPFAM" id="SSF55103">
    <property type="entry name" value="FAD-linked oxidases, C-terminal domain"/>
    <property type="match status" value="1"/>
</dbReference>
<evidence type="ECO:0000256" key="6">
    <source>
        <dbReference type="ARBA" id="ARBA00051436"/>
    </source>
</evidence>
<dbReference type="Gene3D" id="3.30.43.10">
    <property type="entry name" value="Uridine Diphospho-n-acetylenolpyruvylglucosamine Reductase, domain 2"/>
    <property type="match status" value="1"/>
</dbReference>
<evidence type="ECO:0000256" key="1">
    <source>
        <dbReference type="ARBA" id="ARBA00001974"/>
    </source>
</evidence>
<keyword evidence="9" id="KW-1185">Reference proteome</keyword>
<dbReference type="Gene3D" id="1.10.45.10">
    <property type="entry name" value="Vanillyl-alcohol Oxidase, Chain A, domain 4"/>
    <property type="match status" value="1"/>
</dbReference>
<dbReference type="InterPro" id="IPR016167">
    <property type="entry name" value="FAD-bd_PCMH_sub1"/>
</dbReference>
<dbReference type="InterPro" id="IPR051264">
    <property type="entry name" value="FAD-oxidored/transferase_4"/>
</dbReference>
<gene>
    <name evidence="8" type="primary">DLD2_1</name>
    <name evidence="8" type="ORF">IWW36_000398</name>
</gene>
<dbReference type="GO" id="GO:0004458">
    <property type="term" value="F:D-lactate dehydrogenase (cytochrome) activity"/>
    <property type="evidence" value="ECO:0007669"/>
    <property type="project" value="UniProtKB-EC"/>
</dbReference>
<sequence>MTHTANNPVSSNDIAFFADAGIEMMHAETKLDARYNMDMFDKYSGDSQVVLFPKTTKQVSEILAYCNEHRISVVTQGGNSGVAGGAIAHHGEIILSLRDMNKVRELDPVAGVLVADSGCVLEDLDNYVQEHGFIMPVDLGGRKRCMIGGNVSTSAGGLRYLRYGSMHGNVLGLEVVLPDGRILDALFSLKKDASGYDVKQLFIGAEGTLGVVTAVSISLAPKPSSAQIAVLGLNEFTKIHRAFVLARQHLGEIVSAFEFWEKRCNEIVVEYEKYTSPIGPAHEFYVMIETRGSCKKHDAEKMDWFLEKVQAEQIADEVKVFRDQEEMEAVWLFRSQMASAHTKSGCMYVYDFSLPPKHQYDLLLATKKHMESLGLFGAKDSPVKDITLFGHVGDQNLHLQAVAREFGGDVEAALEPWIYQWVGSHGGSVAAEHGLGAHKGKFLQYSKSHVVVDTMKQIKNLLDPRGIMNPGKCVDRA</sequence>
<evidence type="ECO:0000256" key="2">
    <source>
        <dbReference type="ARBA" id="ARBA00008000"/>
    </source>
</evidence>
<dbReference type="InterPro" id="IPR036318">
    <property type="entry name" value="FAD-bd_PCMH-like_sf"/>
</dbReference>
<dbReference type="FunFam" id="3.30.70.2190:FF:000001">
    <property type="entry name" value="D-2-hydroxyglutarate dehydrogenase mitochondrial"/>
    <property type="match status" value="1"/>
</dbReference>
<name>A0A9W8IB80_9FUNG</name>
<evidence type="ECO:0000313" key="9">
    <source>
        <dbReference type="Proteomes" id="UP001139887"/>
    </source>
</evidence>
<accession>A0A9W8IB80</accession>
<dbReference type="Pfam" id="PF02913">
    <property type="entry name" value="FAD-oxidase_C"/>
    <property type="match status" value="1"/>
</dbReference>
<dbReference type="InterPro" id="IPR016171">
    <property type="entry name" value="Vanillyl_alc_oxidase_C-sub2"/>
</dbReference>
<dbReference type="Gene3D" id="3.30.465.10">
    <property type="match status" value="1"/>
</dbReference>
<dbReference type="OrthoDB" id="5332616at2759"/>
<organism evidence="8 9">
    <name type="scientific">Coemansia brasiliensis</name>
    <dbReference type="NCBI Taxonomy" id="2650707"/>
    <lineage>
        <taxon>Eukaryota</taxon>
        <taxon>Fungi</taxon>
        <taxon>Fungi incertae sedis</taxon>
        <taxon>Zoopagomycota</taxon>
        <taxon>Kickxellomycotina</taxon>
        <taxon>Kickxellomycetes</taxon>
        <taxon>Kickxellales</taxon>
        <taxon>Kickxellaceae</taxon>
        <taxon>Coemansia</taxon>
    </lineage>
</organism>
<comment type="caution">
    <text evidence="8">The sequence shown here is derived from an EMBL/GenBank/DDBJ whole genome shotgun (WGS) entry which is preliminary data.</text>
</comment>
<evidence type="ECO:0000256" key="4">
    <source>
        <dbReference type="ARBA" id="ARBA00022827"/>
    </source>
</evidence>
<protein>
    <submittedName>
        <fullName evidence="8">D-lactate ferricytochrome c oxidoreductase</fullName>
        <ecNumber evidence="8">1.1.99.40</ecNumber>
    </submittedName>
</protein>
<keyword evidence="3" id="KW-0285">Flavoprotein</keyword>
<proteinExistence type="inferred from homology"/>
<evidence type="ECO:0000256" key="5">
    <source>
        <dbReference type="ARBA" id="ARBA00023002"/>
    </source>
</evidence>
<dbReference type="Proteomes" id="UP001139887">
    <property type="component" value="Unassembled WGS sequence"/>
</dbReference>
<feature type="domain" description="FAD-binding PCMH-type" evidence="7">
    <location>
        <begin position="43"/>
        <end position="222"/>
    </location>
</feature>
<dbReference type="Pfam" id="PF01565">
    <property type="entry name" value="FAD_binding_4"/>
    <property type="match status" value="1"/>
</dbReference>
<dbReference type="Gene3D" id="3.30.70.2190">
    <property type="match status" value="1"/>
</dbReference>
<dbReference type="InterPro" id="IPR006094">
    <property type="entry name" value="Oxid_FAD_bind_N"/>
</dbReference>
<dbReference type="EC" id="1.1.99.40" evidence="8"/>
<dbReference type="PANTHER" id="PTHR43716:SF1">
    <property type="entry name" value="D-2-HYDROXYGLUTARATE DEHYDROGENASE, MITOCHONDRIAL"/>
    <property type="match status" value="1"/>
</dbReference>
<comment type="cofactor">
    <cofactor evidence="1">
        <name>FAD</name>
        <dbReference type="ChEBI" id="CHEBI:57692"/>
    </cofactor>
</comment>
<dbReference type="FunFam" id="3.30.465.10:FF:000001">
    <property type="entry name" value="D-2-hydroxyglutarate dehydrogenase, mitochondrial"/>
    <property type="match status" value="1"/>
</dbReference>
<dbReference type="InterPro" id="IPR004113">
    <property type="entry name" value="FAD-bd_oxidored_4_C"/>
</dbReference>
<dbReference type="SUPFAM" id="SSF56176">
    <property type="entry name" value="FAD-binding/transporter-associated domain-like"/>
    <property type="match status" value="1"/>
</dbReference>
<comment type="catalytic activity">
    <reaction evidence="6">
        <text>(R)-lactate + 2 Fe(III)-[cytochrome c] = 2 Fe(II)-[cytochrome c] + pyruvate + 2 H(+)</text>
        <dbReference type="Rhea" id="RHEA:13521"/>
        <dbReference type="Rhea" id="RHEA-COMP:10350"/>
        <dbReference type="Rhea" id="RHEA-COMP:14399"/>
        <dbReference type="ChEBI" id="CHEBI:15361"/>
        <dbReference type="ChEBI" id="CHEBI:15378"/>
        <dbReference type="ChEBI" id="CHEBI:16004"/>
        <dbReference type="ChEBI" id="CHEBI:29033"/>
        <dbReference type="ChEBI" id="CHEBI:29034"/>
        <dbReference type="EC" id="1.1.2.4"/>
    </reaction>
</comment>
<dbReference type="InterPro" id="IPR016164">
    <property type="entry name" value="FAD-linked_Oxase-like_C"/>
</dbReference>
<dbReference type="GO" id="GO:0071949">
    <property type="term" value="F:FAD binding"/>
    <property type="evidence" value="ECO:0007669"/>
    <property type="project" value="InterPro"/>
</dbReference>
<comment type="similarity">
    <text evidence="2">Belongs to the FAD-binding oxidoreductase/transferase type 4 family.</text>
</comment>
<dbReference type="EMBL" id="JANBUW010000004">
    <property type="protein sequence ID" value="KAJ2852256.1"/>
    <property type="molecule type" value="Genomic_DNA"/>
</dbReference>
<keyword evidence="4" id="KW-0274">FAD</keyword>
<dbReference type="Gene3D" id="3.30.70.2740">
    <property type="match status" value="1"/>
</dbReference>